<dbReference type="KEGG" id="rul:UC8_23490"/>
<name>A0A5B9QRM6_9BACT</name>
<dbReference type="RefSeq" id="WP_238388968.1">
    <property type="nucleotide sequence ID" value="NZ_CP042914.1"/>
</dbReference>
<evidence type="ECO:0000313" key="3">
    <source>
        <dbReference type="Proteomes" id="UP000325286"/>
    </source>
</evidence>
<accession>A0A5B9QRM6</accession>
<dbReference type="InterPro" id="IPR019734">
    <property type="entry name" value="TPR_rpt"/>
</dbReference>
<evidence type="ECO:0000256" key="1">
    <source>
        <dbReference type="SAM" id="MobiDB-lite"/>
    </source>
</evidence>
<dbReference type="AlphaFoldDB" id="A0A5B9QRM6"/>
<sequence>MSESTCNPRPLSPTLFVLLAAASMSLCGCQTLTERSSAGMRSLVGPPPDHQPTVVAETAAHSPEEETGIRAATERSTNRMISYMTGREPENREKAKLLYREADQVFAAAANLPREQAKKEYEKAAKLFVRAGEAHRGSALEQDALLMAGESYFFADQLTDAEEMFSKLQKEHPRNRHNDRAAARLFEISQYWIETEKAGDRSWMPVNFFDPSRPFFDVDGHAIRVLDNIRYNDPTGVLSDDATMAAGVEKMRQGKYQDADEFFTDLRETFPDSEHQFNAHIMGLRCKLLIYAGPSYSGIMLDEAEKLLRQTRRRFPDRMNDPQLSDELAKIAAEIDFKKAEKLDYRGRYRERRKEYGAARVYYQEVLEKHPNTPFAAQARERLAAFSDLPDLPPKRFAWLSDAFPNERRSKPLILSEGGTVLR</sequence>
<proteinExistence type="predicted"/>
<dbReference type="SUPFAM" id="SSF48452">
    <property type="entry name" value="TPR-like"/>
    <property type="match status" value="1"/>
</dbReference>
<feature type="region of interest" description="Disordered" evidence="1">
    <location>
        <begin position="39"/>
        <end position="76"/>
    </location>
</feature>
<evidence type="ECO:0000313" key="2">
    <source>
        <dbReference type="EMBL" id="QEG40340.1"/>
    </source>
</evidence>
<dbReference type="InterPro" id="IPR011990">
    <property type="entry name" value="TPR-like_helical_dom_sf"/>
</dbReference>
<dbReference type="EMBL" id="CP042914">
    <property type="protein sequence ID" value="QEG40340.1"/>
    <property type="molecule type" value="Genomic_DNA"/>
</dbReference>
<keyword evidence="3" id="KW-1185">Reference proteome</keyword>
<dbReference type="Pfam" id="PF13174">
    <property type="entry name" value="TPR_6"/>
    <property type="match status" value="2"/>
</dbReference>
<organism evidence="2 3">
    <name type="scientific">Roseimaritima ulvae</name>
    <dbReference type="NCBI Taxonomy" id="980254"/>
    <lineage>
        <taxon>Bacteria</taxon>
        <taxon>Pseudomonadati</taxon>
        <taxon>Planctomycetota</taxon>
        <taxon>Planctomycetia</taxon>
        <taxon>Pirellulales</taxon>
        <taxon>Pirellulaceae</taxon>
        <taxon>Roseimaritima</taxon>
    </lineage>
</organism>
<reference evidence="2 3" key="1">
    <citation type="submission" date="2019-08" db="EMBL/GenBank/DDBJ databases">
        <title>Deep-cultivation of Planctomycetes and their phenomic and genomic characterization uncovers novel biology.</title>
        <authorList>
            <person name="Wiegand S."/>
            <person name="Jogler M."/>
            <person name="Boedeker C."/>
            <person name="Pinto D."/>
            <person name="Vollmers J."/>
            <person name="Rivas-Marin E."/>
            <person name="Kohn T."/>
            <person name="Peeters S.H."/>
            <person name="Heuer A."/>
            <person name="Rast P."/>
            <person name="Oberbeckmann S."/>
            <person name="Bunk B."/>
            <person name="Jeske O."/>
            <person name="Meyerdierks A."/>
            <person name="Storesund J.E."/>
            <person name="Kallscheuer N."/>
            <person name="Luecker S."/>
            <person name="Lage O.M."/>
            <person name="Pohl T."/>
            <person name="Merkel B.J."/>
            <person name="Hornburger P."/>
            <person name="Mueller R.-W."/>
            <person name="Bruemmer F."/>
            <person name="Labrenz M."/>
            <person name="Spormann A.M."/>
            <person name="Op den Camp H."/>
            <person name="Overmann J."/>
            <person name="Amann R."/>
            <person name="Jetten M.S.M."/>
            <person name="Mascher T."/>
            <person name="Medema M.H."/>
            <person name="Devos D.P."/>
            <person name="Kaster A.-K."/>
            <person name="Ovreas L."/>
            <person name="Rohde M."/>
            <person name="Galperin M.Y."/>
            <person name="Jogler C."/>
        </authorList>
    </citation>
    <scope>NUCLEOTIDE SEQUENCE [LARGE SCALE GENOMIC DNA]</scope>
    <source>
        <strain evidence="2 3">UC8</strain>
    </source>
</reference>
<gene>
    <name evidence="2" type="primary">bamD</name>
    <name evidence="2" type="ORF">UC8_23490</name>
</gene>
<protein>
    <submittedName>
        <fullName evidence="2">Outer membrane protein assembly factor BamD</fullName>
    </submittedName>
</protein>
<dbReference type="Proteomes" id="UP000325286">
    <property type="component" value="Chromosome"/>
</dbReference>
<dbReference type="Gene3D" id="1.25.40.10">
    <property type="entry name" value="Tetratricopeptide repeat domain"/>
    <property type="match status" value="2"/>
</dbReference>
<feature type="compositionally biased region" description="Basic and acidic residues" evidence="1">
    <location>
        <begin position="62"/>
        <end position="76"/>
    </location>
</feature>